<reference evidence="3 4" key="1">
    <citation type="submission" date="2023-03" db="EMBL/GenBank/DDBJ databases">
        <authorList>
            <person name="Shen W."/>
            <person name="Cai J."/>
        </authorList>
    </citation>
    <scope>NUCLEOTIDE SEQUENCE [LARGE SCALE GENOMIC DNA]</scope>
    <source>
        <strain evidence="3 4">P72-2</strain>
    </source>
</reference>
<dbReference type="InterPro" id="IPR018392">
    <property type="entry name" value="LysM"/>
</dbReference>
<proteinExistence type="predicted"/>
<sequence length="424" mass="48070">MAQSFSAHDTIFLKAYYLMKEGYILKKMVGVLSLVILSLFLTACGNKVTTEDLKARDWQMDMKENEEEINFRVSFSDHIMTWTPDMSSMKSEATNEWEKMGEDLGKQIAENIKYKVEYELKGKTIHLIEEDLKLDNDYAIKKDGENIVLTPDEKDAQKLVLIPYSKKASTKDSSTTSTSSSSEERKTVNLSKIIEQFKKDGLEVNDPRKMTKDDYESAPLKAKNGMIFDVQMGSDGEYQNARIFSFKTIDDLNDTKKYYDDLGKESSMTFSYTAANEDKLVLMQFNGDLPKEVVDKYVDNADLTLTPVSFDTSSQDTQVDNTNSSTDTASPEQQQTQQEQTARQQDQAQQTQDQQQQANQQTQQDQQQSDTQNDANAQYGTVQPGEGPQQIAGRYGISVDELFDSNGMNADSYYFEPGQQIKVK</sequence>
<evidence type="ECO:0000313" key="4">
    <source>
        <dbReference type="Proteomes" id="UP001256547"/>
    </source>
</evidence>
<dbReference type="PROSITE" id="PS51782">
    <property type="entry name" value="LYSM"/>
    <property type="match status" value="1"/>
</dbReference>
<dbReference type="InterPro" id="IPR036779">
    <property type="entry name" value="LysM_dom_sf"/>
</dbReference>
<dbReference type="CDD" id="cd00118">
    <property type="entry name" value="LysM"/>
    <property type="match status" value="1"/>
</dbReference>
<dbReference type="SMART" id="SM00257">
    <property type="entry name" value="LysM"/>
    <property type="match status" value="1"/>
</dbReference>
<evidence type="ECO:0000256" key="1">
    <source>
        <dbReference type="SAM" id="MobiDB-lite"/>
    </source>
</evidence>
<feature type="domain" description="LysM" evidence="2">
    <location>
        <begin position="378"/>
        <end position="423"/>
    </location>
</feature>
<gene>
    <name evidence="3" type="ORF">P7D39_07250</name>
</gene>
<organism evidence="3 4">
    <name type="scientific">Enterococcus dongliensis</name>
    <dbReference type="NCBI Taxonomy" id="2559925"/>
    <lineage>
        <taxon>Bacteria</taxon>
        <taxon>Bacillati</taxon>
        <taxon>Bacillota</taxon>
        <taxon>Bacilli</taxon>
        <taxon>Lactobacillales</taxon>
        <taxon>Enterococcaceae</taxon>
        <taxon>Enterococcus</taxon>
    </lineage>
</organism>
<dbReference type="SUPFAM" id="SSF54106">
    <property type="entry name" value="LysM domain"/>
    <property type="match status" value="1"/>
</dbReference>
<keyword evidence="4" id="KW-1185">Reference proteome</keyword>
<evidence type="ECO:0000313" key="3">
    <source>
        <dbReference type="EMBL" id="MDT2596795.1"/>
    </source>
</evidence>
<comment type="caution">
    <text evidence="3">The sequence shown here is derived from an EMBL/GenBank/DDBJ whole genome shotgun (WGS) entry which is preliminary data.</text>
</comment>
<feature type="compositionally biased region" description="Polar residues" evidence="1">
    <location>
        <begin position="307"/>
        <end position="332"/>
    </location>
</feature>
<feature type="region of interest" description="Disordered" evidence="1">
    <location>
        <begin position="307"/>
        <end position="391"/>
    </location>
</feature>
<feature type="compositionally biased region" description="Low complexity" evidence="1">
    <location>
        <begin position="333"/>
        <end position="378"/>
    </location>
</feature>
<dbReference type="EMBL" id="JARPYR010000012">
    <property type="protein sequence ID" value="MDT2596795.1"/>
    <property type="molecule type" value="Genomic_DNA"/>
</dbReference>
<accession>A0ABU3EPM1</accession>
<dbReference type="Proteomes" id="UP001256547">
    <property type="component" value="Unassembled WGS sequence"/>
</dbReference>
<name>A0ABU3EPM1_9ENTE</name>
<dbReference type="Gene3D" id="3.10.350.10">
    <property type="entry name" value="LysM domain"/>
    <property type="match status" value="1"/>
</dbReference>
<dbReference type="Pfam" id="PF01476">
    <property type="entry name" value="LysM"/>
    <property type="match status" value="1"/>
</dbReference>
<evidence type="ECO:0000259" key="2">
    <source>
        <dbReference type="PROSITE" id="PS51782"/>
    </source>
</evidence>
<protein>
    <submittedName>
        <fullName evidence="3">LysM domain-containing protein</fullName>
    </submittedName>
</protein>